<evidence type="ECO:0000313" key="3">
    <source>
        <dbReference type="EMBL" id="OEU13150.1"/>
    </source>
</evidence>
<dbReference type="AlphaFoldDB" id="A0A1E7F4S3"/>
<evidence type="ECO:0000313" key="4">
    <source>
        <dbReference type="Proteomes" id="UP000095751"/>
    </source>
</evidence>
<dbReference type="InParanoid" id="A0A1E7F4S3"/>
<protein>
    <recommendedName>
        <fullName evidence="2">C2H2-type domain-containing protein</fullName>
    </recommendedName>
</protein>
<dbReference type="GO" id="GO:0003690">
    <property type="term" value="F:double-stranded DNA binding"/>
    <property type="evidence" value="ECO:0007669"/>
    <property type="project" value="TreeGrafter"/>
</dbReference>
<dbReference type="GO" id="GO:0005634">
    <property type="term" value="C:nucleus"/>
    <property type="evidence" value="ECO:0007669"/>
    <property type="project" value="TreeGrafter"/>
</dbReference>
<feature type="region of interest" description="Disordered" evidence="1">
    <location>
        <begin position="1"/>
        <end position="24"/>
    </location>
</feature>
<dbReference type="Proteomes" id="UP000095751">
    <property type="component" value="Unassembled WGS sequence"/>
</dbReference>
<dbReference type="GO" id="GO:0006974">
    <property type="term" value="P:DNA damage response"/>
    <property type="evidence" value="ECO:0007669"/>
    <property type="project" value="TreeGrafter"/>
</dbReference>
<dbReference type="GO" id="GO:0006260">
    <property type="term" value="P:DNA replication"/>
    <property type="evidence" value="ECO:0007669"/>
    <property type="project" value="TreeGrafter"/>
</dbReference>
<dbReference type="OrthoDB" id="10266249at2759"/>
<dbReference type="Pfam" id="PF25095">
    <property type="entry name" value="C2H2-zf_KIN17"/>
    <property type="match status" value="1"/>
</dbReference>
<keyword evidence="4" id="KW-1185">Reference proteome</keyword>
<evidence type="ECO:0000256" key="1">
    <source>
        <dbReference type="SAM" id="MobiDB-lite"/>
    </source>
</evidence>
<dbReference type="InterPro" id="IPR036236">
    <property type="entry name" value="Znf_C2H2_sf"/>
</dbReference>
<organism evidence="3 4">
    <name type="scientific">Fragilariopsis cylindrus CCMP1102</name>
    <dbReference type="NCBI Taxonomy" id="635003"/>
    <lineage>
        <taxon>Eukaryota</taxon>
        <taxon>Sar</taxon>
        <taxon>Stramenopiles</taxon>
        <taxon>Ochrophyta</taxon>
        <taxon>Bacillariophyta</taxon>
        <taxon>Bacillariophyceae</taxon>
        <taxon>Bacillariophycidae</taxon>
        <taxon>Bacillariales</taxon>
        <taxon>Bacillariaceae</taxon>
        <taxon>Fragilariopsis</taxon>
    </lineage>
</organism>
<dbReference type="EMBL" id="KV784362">
    <property type="protein sequence ID" value="OEU13150.1"/>
    <property type="molecule type" value="Genomic_DNA"/>
</dbReference>
<proteinExistence type="predicted"/>
<dbReference type="PROSITE" id="PS00028">
    <property type="entry name" value="ZINC_FINGER_C2H2_1"/>
    <property type="match status" value="1"/>
</dbReference>
<dbReference type="PANTHER" id="PTHR12805:SF0">
    <property type="entry name" value="DNA_RNA-BINDING PROTEIN KIN17"/>
    <property type="match status" value="1"/>
</dbReference>
<dbReference type="InterPro" id="IPR056767">
    <property type="entry name" value="C2H2-Znf_KIN17"/>
</dbReference>
<dbReference type="InterPro" id="IPR013087">
    <property type="entry name" value="Znf_C2H2_type"/>
</dbReference>
<sequence length="75" mass="8608">MEKHEKSQLDGDGGGTPKDIANRMKSRGLQELKFYCQMCEKQCRDQNGLKQHATSESHMRQMKIFTSNADNDDDD</sequence>
<accession>A0A1E7F4S3</accession>
<evidence type="ECO:0000259" key="2">
    <source>
        <dbReference type="PROSITE" id="PS00028"/>
    </source>
</evidence>
<dbReference type="KEGG" id="fcy:FRACYDRAFT_190325"/>
<feature type="non-terminal residue" evidence="3">
    <location>
        <position position="75"/>
    </location>
</feature>
<gene>
    <name evidence="3" type="ORF">FRACYDRAFT_190325</name>
</gene>
<name>A0A1E7F4S3_9STRA</name>
<dbReference type="Gene3D" id="3.30.160.60">
    <property type="entry name" value="Classic Zinc Finger"/>
    <property type="match status" value="1"/>
</dbReference>
<feature type="domain" description="C2H2-type" evidence="2">
    <location>
        <begin position="36"/>
        <end position="58"/>
    </location>
</feature>
<dbReference type="SUPFAM" id="SSF57667">
    <property type="entry name" value="beta-beta-alpha zinc fingers"/>
    <property type="match status" value="1"/>
</dbReference>
<feature type="region of interest" description="Disordered" evidence="1">
    <location>
        <begin position="49"/>
        <end position="75"/>
    </location>
</feature>
<dbReference type="InterPro" id="IPR037321">
    <property type="entry name" value="KIN17-like"/>
</dbReference>
<reference evidence="3 4" key="1">
    <citation type="submission" date="2016-09" db="EMBL/GenBank/DDBJ databases">
        <title>Extensive genetic diversity and differential bi-allelic expression allows diatom success in the polar Southern Ocean.</title>
        <authorList>
            <consortium name="DOE Joint Genome Institute"/>
            <person name="Mock T."/>
            <person name="Otillar R.P."/>
            <person name="Strauss J."/>
            <person name="Dupont C."/>
            <person name="Frickenhaus S."/>
            <person name="Maumus F."/>
            <person name="Mcmullan M."/>
            <person name="Sanges R."/>
            <person name="Schmutz J."/>
            <person name="Toseland A."/>
            <person name="Valas R."/>
            <person name="Veluchamy A."/>
            <person name="Ward B.J."/>
            <person name="Allen A."/>
            <person name="Barry K."/>
            <person name="Falciatore A."/>
            <person name="Ferrante M."/>
            <person name="Fortunato A.E."/>
            <person name="Gloeckner G."/>
            <person name="Gruber A."/>
            <person name="Hipkin R."/>
            <person name="Janech M."/>
            <person name="Kroth P."/>
            <person name="Leese F."/>
            <person name="Lindquist E."/>
            <person name="Lyon B.R."/>
            <person name="Martin J."/>
            <person name="Mayer C."/>
            <person name="Parker M."/>
            <person name="Quesneville H."/>
            <person name="Raymond J."/>
            <person name="Uhlig C."/>
            <person name="Valentin K.U."/>
            <person name="Worden A.Z."/>
            <person name="Armbrust E.V."/>
            <person name="Bowler C."/>
            <person name="Green B."/>
            <person name="Moulton V."/>
            <person name="Van Oosterhout C."/>
            <person name="Grigoriev I."/>
        </authorList>
    </citation>
    <scope>NUCLEOTIDE SEQUENCE [LARGE SCALE GENOMIC DNA]</scope>
    <source>
        <strain evidence="3 4">CCMP1102</strain>
    </source>
</reference>
<dbReference type="PANTHER" id="PTHR12805">
    <property type="entry name" value="KIN17 KIN, ANTIGENIC DETERMINANT OF RECA PROTEIN HOMOLOG"/>
    <property type="match status" value="1"/>
</dbReference>